<feature type="transmembrane region" description="Helical" evidence="6">
    <location>
        <begin position="101"/>
        <end position="126"/>
    </location>
</feature>
<gene>
    <name evidence="8" type="ORF">HZY85_08100</name>
</gene>
<feature type="transmembrane region" description="Helical" evidence="6">
    <location>
        <begin position="6"/>
        <end position="27"/>
    </location>
</feature>
<evidence type="ECO:0000256" key="6">
    <source>
        <dbReference type="SAM" id="Phobius"/>
    </source>
</evidence>
<evidence type="ECO:0000256" key="3">
    <source>
        <dbReference type="ARBA" id="ARBA00022692"/>
    </source>
</evidence>
<name>A0ABX2T3D9_9BACL</name>
<proteinExistence type="predicted"/>
<accession>A0ABX2T3D9</accession>
<feature type="transmembrane region" description="Helical" evidence="6">
    <location>
        <begin position="284"/>
        <end position="307"/>
    </location>
</feature>
<keyword evidence="2" id="KW-1003">Cell membrane</keyword>
<comment type="subcellular location">
    <subcellularLocation>
        <location evidence="1">Cell membrane</location>
        <topology evidence="1">Multi-pass membrane protein</topology>
    </subcellularLocation>
</comment>
<sequence>MSAIWQEILFTFFGGLGLFLFSIKYMGDGLQLMAGDKMRNMLDKYTSTPLRAVLVGIIVTILIQSSSGTTVITVSLVAAGLLNLRQAIGIVMGSNIGTTVTSFIIGFNLSAYALPILFLGTACLFFTKKKTVNNIGRVLFGVGGIFYSLKMMSTAMGPLKEMDWFINAIGSVGENPIYGVAVGTGLTMLIQSSAATIAILQNLYSDNVISLSGALPILFGDNIGTTITAVLAVVGSTIAAKRVAAAHVLFNILGTVICIIILPLYASFVQYIEHILNLNGKLTIAFAHGTFNVFNTLLQFPFIWLLVKIVTKLIPGEDEFIKYKAQHLEKSLITSSPSVALGQVRLEFLDMIAMARKSFDNAVNFFQTRDEKLNERGNKLEEAINSIDEEMANYLTLLFREKLSNKEGVVASALLDGTRDIERVGDHARDMLVS</sequence>
<dbReference type="PANTHER" id="PTHR10010">
    <property type="entry name" value="SOLUTE CARRIER FAMILY 34 SODIUM PHOSPHATE , MEMBER 2-RELATED"/>
    <property type="match status" value="1"/>
</dbReference>
<keyword evidence="5 6" id="KW-0472">Membrane</keyword>
<dbReference type="Pfam" id="PF02690">
    <property type="entry name" value="Na_Pi_cotrans"/>
    <property type="match status" value="2"/>
</dbReference>
<dbReference type="Proteomes" id="UP000531840">
    <property type="component" value="Unassembled WGS sequence"/>
</dbReference>
<dbReference type="RefSeq" id="WP_179941914.1">
    <property type="nucleotide sequence ID" value="NZ_JACBYF010000031.1"/>
</dbReference>
<organism evidence="8 9">
    <name type="scientific">Gemelliphila palaticanis</name>
    <dbReference type="NCBI Taxonomy" id="81950"/>
    <lineage>
        <taxon>Bacteria</taxon>
        <taxon>Bacillati</taxon>
        <taxon>Bacillota</taxon>
        <taxon>Bacilli</taxon>
        <taxon>Bacillales</taxon>
        <taxon>Gemellaceae</taxon>
        <taxon>Gemelliphila</taxon>
    </lineage>
</organism>
<dbReference type="EMBL" id="JACBYF010000031">
    <property type="protein sequence ID" value="NYS48132.1"/>
    <property type="molecule type" value="Genomic_DNA"/>
</dbReference>
<comment type="caution">
    <text evidence="8">The sequence shown here is derived from an EMBL/GenBank/DDBJ whole genome shotgun (WGS) entry which is preliminary data.</text>
</comment>
<dbReference type="NCBIfam" id="TIGR00704">
    <property type="entry name" value="NaPi_cotrn_rel"/>
    <property type="match status" value="1"/>
</dbReference>
<keyword evidence="3 6" id="KW-0812">Transmembrane</keyword>
<dbReference type="NCBIfam" id="NF037997">
    <property type="entry name" value="Na_Pi_symport"/>
    <property type="match status" value="1"/>
</dbReference>
<evidence type="ECO:0000256" key="5">
    <source>
        <dbReference type="ARBA" id="ARBA00023136"/>
    </source>
</evidence>
<dbReference type="Pfam" id="PF01895">
    <property type="entry name" value="PhoU"/>
    <property type="match status" value="1"/>
</dbReference>
<dbReference type="InterPro" id="IPR026022">
    <property type="entry name" value="PhoU_dom"/>
</dbReference>
<dbReference type="PANTHER" id="PTHR10010:SF46">
    <property type="entry name" value="SODIUM-DEPENDENT PHOSPHATE TRANSPORT PROTEIN 2B"/>
    <property type="match status" value="1"/>
</dbReference>
<protein>
    <submittedName>
        <fullName evidence="8">Na/Pi cotransporter family protein</fullName>
    </submittedName>
</protein>
<dbReference type="InterPro" id="IPR004633">
    <property type="entry name" value="NaPi_cotrn-rel/YqeW-like"/>
</dbReference>
<keyword evidence="4 6" id="KW-1133">Transmembrane helix</keyword>
<dbReference type="InterPro" id="IPR038078">
    <property type="entry name" value="PhoU-like_sf"/>
</dbReference>
<feature type="domain" description="PhoU" evidence="7">
    <location>
        <begin position="349"/>
        <end position="431"/>
    </location>
</feature>
<dbReference type="SUPFAM" id="SSF109755">
    <property type="entry name" value="PhoU-like"/>
    <property type="match status" value="1"/>
</dbReference>
<evidence type="ECO:0000313" key="8">
    <source>
        <dbReference type="EMBL" id="NYS48132.1"/>
    </source>
</evidence>
<evidence type="ECO:0000259" key="7">
    <source>
        <dbReference type="Pfam" id="PF01895"/>
    </source>
</evidence>
<evidence type="ECO:0000256" key="4">
    <source>
        <dbReference type="ARBA" id="ARBA00022989"/>
    </source>
</evidence>
<dbReference type="Gene3D" id="1.20.58.220">
    <property type="entry name" value="Phosphate transport system protein phou homolog 2, domain 2"/>
    <property type="match status" value="1"/>
</dbReference>
<evidence type="ECO:0000313" key="9">
    <source>
        <dbReference type="Proteomes" id="UP000531840"/>
    </source>
</evidence>
<feature type="transmembrane region" description="Helical" evidence="6">
    <location>
        <begin position="48"/>
        <end position="81"/>
    </location>
</feature>
<reference evidence="8 9" key="1">
    <citation type="submission" date="2020-07" db="EMBL/GenBank/DDBJ databases">
        <title>MOT database genomes.</title>
        <authorList>
            <person name="Joseph S."/>
            <person name="Aduse-Opoku J."/>
            <person name="Hashim A."/>
            <person name="Wade W."/>
            <person name="Curtis M."/>
        </authorList>
    </citation>
    <scope>NUCLEOTIDE SEQUENCE [LARGE SCALE GENOMIC DNA]</scope>
    <source>
        <strain evidence="8 9">CIP 106318</strain>
    </source>
</reference>
<dbReference type="InterPro" id="IPR003841">
    <property type="entry name" value="Na/Pi_transpt"/>
</dbReference>
<feature type="non-terminal residue" evidence="8">
    <location>
        <position position="434"/>
    </location>
</feature>
<feature type="transmembrane region" description="Helical" evidence="6">
    <location>
        <begin position="138"/>
        <end position="157"/>
    </location>
</feature>
<evidence type="ECO:0000256" key="2">
    <source>
        <dbReference type="ARBA" id="ARBA00022475"/>
    </source>
</evidence>
<keyword evidence="9" id="KW-1185">Reference proteome</keyword>
<evidence type="ECO:0000256" key="1">
    <source>
        <dbReference type="ARBA" id="ARBA00004651"/>
    </source>
</evidence>
<feature type="transmembrane region" description="Helical" evidence="6">
    <location>
        <begin position="248"/>
        <end position="272"/>
    </location>
</feature>